<protein>
    <recommendedName>
        <fullName evidence="6">Flagellar biosynthesis protein FlgN</fullName>
    </recommendedName>
</protein>
<evidence type="ECO:0000256" key="2">
    <source>
        <dbReference type="ARBA" id="ARBA00007703"/>
    </source>
</evidence>
<sequence>MNDAAEHFAALCREEAGLLAALSQTLEDEQRALLGRDAQALLALSERKAAQLAALAAPSRARADAMRAAGLGDAARLHAWLAERPDALAAWEALELALARARALNAHNGGLLGQRLDQVEEALTVLKSAAAATVSYHRDGSQGAVLSGGRHLGSA</sequence>
<comment type="function">
    <text evidence="1">Required for the efficient initiation of filament assembly.</text>
</comment>
<evidence type="ECO:0008006" key="6">
    <source>
        <dbReference type="Google" id="ProtNLM"/>
    </source>
</evidence>
<keyword evidence="5" id="KW-1185">Reference proteome</keyword>
<dbReference type="Proteomes" id="UP000076625">
    <property type="component" value="Unassembled WGS sequence"/>
</dbReference>
<dbReference type="AlphaFoldDB" id="A0A161S886"/>
<dbReference type="Pfam" id="PF05130">
    <property type="entry name" value="FlgN"/>
    <property type="match status" value="1"/>
</dbReference>
<dbReference type="GO" id="GO:0044780">
    <property type="term" value="P:bacterial-type flagellum assembly"/>
    <property type="evidence" value="ECO:0007669"/>
    <property type="project" value="InterPro"/>
</dbReference>
<proteinExistence type="inferred from homology"/>
<keyword evidence="3" id="KW-1005">Bacterial flagellum biogenesis</keyword>
<dbReference type="STRING" id="1452487.AVW16_12990"/>
<accession>A0A161S886</accession>
<evidence type="ECO:0000313" key="4">
    <source>
        <dbReference type="EMBL" id="KZE30042.1"/>
    </source>
</evidence>
<comment type="similarity">
    <text evidence="2">Belongs to the FlgN family.</text>
</comment>
<evidence type="ECO:0000256" key="1">
    <source>
        <dbReference type="ARBA" id="ARBA00002397"/>
    </source>
</evidence>
<dbReference type="OrthoDB" id="8594749at2"/>
<evidence type="ECO:0000313" key="5">
    <source>
        <dbReference type="Proteomes" id="UP000076625"/>
    </source>
</evidence>
<name>A0A161S886_9NEIS</name>
<dbReference type="EMBL" id="LQQU01000030">
    <property type="protein sequence ID" value="KZE30042.1"/>
    <property type="molecule type" value="Genomic_DNA"/>
</dbReference>
<gene>
    <name evidence="4" type="ORF">AVW16_12990</name>
</gene>
<dbReference type="InterPro" id="IPR036679">
    <property type="entry name" value="FlgN-like_sf"/>
</dbReference>
<comment type="caution">
    <text evidence="4">The sequence shown here is derived from an EMBL/GenBank/DDBJ whole genome shotgun (WGS) entry which is preliminary data.</text>
</comment>
<dbReference type="RefSeq" id="WP_066613410.1">
    <property type="nucleotide sequence ID" value="NZ_LQQU01000030.1"/>
</dbReference>
<evidence type="ECO:0000256" key="3">
    <source>
        <dbReference type="ARBA" id="ARBA00022795"/>
    </source>
</evidence>
<dbReference type="SUPFAM" id="SSF140566">
    <property type="entry name" value="FlgN-like"/>
    <property type="match status" value="1"/>
</dbReference>
<reference evidence="5" key="1">
    <citation type="submission" date="2016-01" db="EMBL/GenBank/DDBJ databases">
        <title>Draft genome of Chromobacterium sp. F49.</title>
        <authorList>
            <person name="Hong K.W."/>
        </authorList>
    </citation>
    <scope>NUCLEOTIDE SEQUENCE [LARGE SCALE GENOMIC DNA]</scope>
    <source>
        <strain evidence="5">CN10</strain>
    </source>
</reference>
<dbReference type="InterPro" id="IPR007809">
    <property type="entry name" value="FlgN-like"/>
</dbReference>
<organism evidence="4 5">
    <name type="scientific">Crenobacter luteus</name>
    <dbReference type="NCBI Taxonomy" id="1452487"/>
    <lineage>
        <taxon>Bacteria</taxon>
        <taxon>Pseudomonadati</taxon>
        <taxon>Pseudomonadota</taxon>
        <taxon>Betaproteobacteria</taxon>
        <taxon>Neisseriales</taxon>
        <taxon>Neisseriaceae</taxon>
        <taxon>Crenobacter</taxon>
    </lineage>
</organism>
<dbReference type="Gene3D" id="1.20.58.300">
    <property type="entry name" value="FlgN-like"/>
    <property type="match status" value="1"/>
</dbReference>